<evidence type="ECO:0000313" key="1">
    <source>
        <dbReference type="EMBL" id="QDT72964.1"/>
    </source>
</evidence>
<evidence type="ECO:0000313" key="2">
    <source>
        <dbReference type="Proteomes" id="UP000317909"/>
    </source>
</evidence>
<dbReference type="AlphaFoldDB" id="A0A517TX71"/>
<sequence>MTDLLSTPINRRIFHRPTSHPTHSTPLCCFIGSPPPYSQQGNADRGRLAASLAWKASVAGQNGGRPIERLRRLADDGRGVLAMRFLIASRPFINRKPGE</sequence>
<gene>
    <name evidence="1" type="ORF">I41_21510</name>
</gene>
<proteinExistence type="predicted"/>
<dbReference type="KEGG" id="llh:I41_21510"/>
<name>A0A517TX71_9BACT</name>
<dbReference type="EMBL" id="CP036339">
    <property type="protein sequence ID" value="QDT72964.1"/>
    <property type="molecule type" value="Genomic_DNA"/>
</dbReference>
<protein>
    <submittedName>
        <fullName evidence="1">Uncharacterized protein</fullName>
    </submittedName>
</protein>
<reference evidence="1 2" key="1">
    <citation type="submission" date="2019-02" db="EMBL/GenBank/DDBJ databases">
        <title>Deep-cultivation of Planctomycetes and their phenomic and genomic characterization uncovers novel biology.</title>
        <authorList>
            <person name="Wiegand S."/>
            <person name="Jogler M."/>
            <person name="Boedeker C."/>
            <person name="Pinto D."/>
            <person name="Vollmers J."/>
            <person name="Rivas-Marin E."/>
            <person name="Kohn T."/>
            <person name="Peeters S.H."/>
            <person name="Heuer A."/>
            <person name="Rast P."/>
            <person name="Oberbeckmann S."/>
            <person name="Bunk B."/>
            <person name="Jeske O."/>
            <person name="Meyerdierks A."/>
            <person name="Storesund J.E."/>
            <person name="Kallscheuer N."/>
            <person name="Luecker S."/>
            <person name="Lage O.M."/>
            <person name="Pohl T."/>
            <person name="Merkel B.J."/>
            <person name="Hornburger P."/>
            <person name="Mueller R.-W."/>
            <person name="Bruemmer F."/>
            <person name="Labrenz M."/>
            <person name="Spormann A.M."/>
            <person name="Op den Camp H."/>
            <person name="Overmann J."/>
            <person name="Amann R."/>
            <person name="Jetten M.S.M."/>
            <person name="Mascher T."/>
            <person name="Medema M.H."/>
            <person name="Devos D.P."/>
            <person name="Kaster A.-K."/>
            <person name="Ovreas L."/>
            <person name="Rohde M."/>
            <person name="Galperin M.Y."/>
            <person name="Jogler C."/>
        </authorList>
    </citation>
    <scope>NUCLEOTIDE SEQUENCE [LARGE SCALE GENOMIC DNA]</scope>
    <source>
        <strain evidence="1 2">I41</strain>
    </source>
</reference>
<accession>A0A517TX71</accession>
<organism evidence="1 2">
    <name type="scientific">Lacipirellula limnantheis</name>
    <dbReference type="NCBI Taxonomy" id="2528024"/>
    <lineage>
        <taxon>Bacteria</taxon>
        <taxon>Pseudomonadati</taxon>
        <taxon>Planctomycetota</taxon>
        <taxon>Planctomycetia</taxon>
        <taxon>Pirellulales</taxon>
        <taxon>Lacipirellulaceae</taxon>
        <taxon>Lacipirellula</taxon>
    </lineage>
</organism>
<keyword evidence="2" id="KW-1185">Reference proteome</keyword>
<dbReference type="Proteomes" id="UP000317909">
    <property type="component" value="Chromosome"/>
</dbReference>